<dbReference type="Pfam" id="PF13098">
    <property type="entry name" value="Thioredoxin_2"/>
    <property type="match status" value="1"/>
</dbReference>
<sequence>MYKRYNHNWITIYCSYTIVTTHMKKTSLLLFLLLSFNGFSQSTIDCDKILMKEINLIPNDTENLKKFIEDFSLLKSCGLDDGDIEVFSNGPILGTILVELTSNKESNSKLTFQILYDKILKFKELEQYELIKTTILVSNELSKRPADIDNWEKDKVLLQKLQVPSDFIDKFYTYLKEHSNPEKTYKQVFTDFQKTKSIEPKPSEKEHGGIFKNAGNVNYNDLLNKSIELEKPLLLYFTGYACVNARKIEQYVLSNNSIMEKLKNEFYFVNLYVDNKKSLPEDEQTKSKRNGKLIKYVGQKHSELQIDKFKNNFQPYFVIIDKNGDKIKEQGYTTDIVLFEKFLTLDK</sequence>
<dbReference type="InterPro" id="IPR012336">
    <property type="entry name" value="Thioredoxin-like_fold"/>
</dbReference>
<gene>
    <name evidence="2" type="ORF">Q4Q40_14940</name>
</gene>
<keyword evidence="3" id="KW-1185">Reference proteome</keyword>
<protein>
    <submittedName>
        <fullName evidence="2">Thioredoxin family protein</fullName>
    </submittedName>
</protein>
<dbReference type="SUPFAM" id="SSF52833">
    <property type="entry name" value="Thioredoxin-like"/>
    <property type="match status" value="1"/>
</dbReference>
<organism evidence="2 3">
    <name type="scientific">Flavivirga jejuensis</name>
    <dbReference type="NCBI Taxonomy" id="870487"/>
    <lineage>
        <taxon>Bacteria</taxon>
        <taxon>Pseudomonadati</taxon>
        <taxon>Bacteroidota</taxon>
        <taxon>Flavobacteriia</taxon>
        <taxon>Flavobacteriales</taxon>
        <taxon>Flavobacteriaceae</taxon>
        <taxon>Flavivirga</taxon>
    </lineage>
</organism>
<reference evidence="2" key="1">
    <citation type="submission" date="2023-07" db="EMBL/GenBank/DDBJ databases">
        <title>Two novel species in the genus Flavivirga.</title>
        <authorList>
            <person name="Kwon K."/>
        </authorList>
    </citation>
    <scope>NUCLEOTIDE SEQUENCE</scope>
    <source>
        <strain evidence="2">KACC 14158</strain>
    </source>
</reference>
<name>A0ABT8WR42_9FLAO</name>
<evidence type="ECO:0000259" key="1">
    <source>
        <dbReference type="Pfam" id="PF13098"/>
    </source>
</evidence>
<dbReference type="InterPro" id="IPR036249">
    <property type="entry name" value="Thioredoxin-like_sf"/>
</dbReference>
<proteinExistence type="predicted"/>
<accession>A0ABT8WR42</accession>
<evidence type="ECO:0000313" key="2">
    <source>
        <dbReference type="EMBL" id="MDO5975490.1"/>
    </source>
</evidence>
<dbReference type="Proteomes" id="UP001176806">
    <property type="component" value="Unassembled WGS sequence"/>
</dbReference>
<comment type="caution">
    <text evidence="2">The sequence shown here is derived from an EMBL/GenBank/DDBJ whole genome shotgun (WGS) entry which is preliminary data.</text>
</comment>
<evidence type="ECO:0000313" key="3">
    <source>
        <dbReference type="Proteomes" id="UP001176806"/>
    </source>
</evidence>
<feature type="domain" description="Thioredoxin-like fold" evidence="1">
    <location>
        <begin position="230"/>
        <end position="333"/>
    </location>
</feature>
<dbReference type="EMBL" id="JAUOEL010000005">
    <property type="protein sequence ID" value="MDO5975490.1"/>
    <property type="molecule type" value="Genomic_DNA"/>
</dbReference>
<dbReference type="Gene3D" id="3.40.30.10">
    <property type="entry name" value="Glutaredoxin"/>
    <property type="match status" value="1"/>
</dbReference>